<accession>A0A2T0ZZZ0</accession>
<dbReference type="EMBL" id="PVUE01000007">
    <property type="protein sequence ID" value="PRZ41910.1"/>
    <property type="molecule type" value="Genomic_DNA"/>
</dbReference>
<evidence type="ECO:0000259" key="2">
    <source>
        <dbReference type="Pfam" id="PF05065"/>
    </source>
</evidence>
<dbReference type="InterPro" id="IPR024455">
    <property type="entry name" value="Phage_capsid"/>
</dbReference>
<dbReference type="Gene3D" id="3.30.2320.10">
    <property type="entry name" value="hypothetical protein PF0899 domain"/>
    <property type="match status" value="1"/>
</dbReference>
<evidence type="ECO:0000313" key="3">
    <source>
        <dbReference type="EMBL" id="PRZ41910.1"/>
    </source>
</evidence>
<evidence type="ECO:0000256" key="1">
    <source>
        <dbReference type="ARBA" id="ARBA00004328"/>
    </source>
</evidence>
<comment type="subcellular location">
    <subcellularLocation>
        <location evidence="1">Virion</location>
    </subcellularLocation>
</comment>
<dbReference type="Proteomes" id="UP000237752">
    <property type="component" value="Unassembled WGS sequence"/>
</dbReference>
<sequence>MAIYAANVPDSVKPDEYHDLILEGLQTESIAAASGVAVVNTSAATLNIPRITADTTAVWALEGEDLEVGNPALDEIASTPKKVGGVIKVSRELAQDSSPAATKLVGDSLTRSVAVALDKAYFTNSGAQIAKAPKGLPGVTGALTVASDAADLDAFTEAQVKVLGARAQVTAWYMNAATYLRFAGIKQADASNVGLLETQFAINGVPVHVTEDLADDVVYGADTSKALLIIRDRAKVEVSNEAYFSTDEVAVKVTMRADLAFPSPKSIVKITVAPAA</sequence>
<dbReference type="OrthoDB" id="3233650at2"/>
<name>A0A2T0ZZZ0_9ACTN</name>
<dbReference type="InterPro" id="IPR054612">
    <property type="entry name" value="Phage_capsid-like_C"/>
</dbReference>
<dbReference type="NCBIfam" id="TIGR01554">
    <property type="entry name" value="major_cap_HK97"/>
    <property type="match status" value="1"/>
</dbReference>
<dbReference type="SUPFAM" id="SSF56563">
    <property type="entry name" value="Major capsid protein gp5"/>
    <property type="match status" value="1"/>
</dbReference>
<evidence type="ECO:0000313" key="4">
    <source>
        <dbReference type="Proteomes" id="UP000237752"/>
    </source>
</evidence>
<protein>
    <submittedName>
        <fullName evidence="3">HK97 family phage major capsid protein</fullName>
    </submittedName>
</protein>
<gene>
    <name evidence="3" type="ORF">CLV47_10736</name>
</gene>
<organism evidence="3 4">
    <name type="scientific">Antricoccus suffuscus</name>
    <dbReference type="NCBI Taxonomy" id="1629062"/>
    <lineage>
        <taxon>Bacteria</taxon>
        <taxon>Bacillati</taxon>
        <taxon>Actinomycetota</taxon>
        <taxon>Actinomycetes</taxon>
        <taxon>Geodermatophilales</taxon>
        <taxon>Antricoccaceae</taxon>
        <taxon>Antricoccus</taxon>
    </lineage>
</organism>
<dbReference type="RefSeq" id="WP_106348874.1">
    <property type="nucleotide sequence ID" value="NZ_PVUE01000007.1"/>
</dbReference>
<dbReference type="Gene3D" id="3.30.2400.10">
    <property type="entry name" value="Major capsid protein gp5"/>
    <property type="match status" value="1"/>
</dbReference>
<dbReference type="Pfam" id="PF05065">
    <property type="entry name" value="Phage_capsid"/>
    <property type="match status" value="1"/>
</dbReference>
<reference evidence="3 4" key="1">
    <citation type="submission" date="2018-03" db="EMBL/GenBank/DDBJ databases">
        <title>Genomic Encyclopedia of Archaeal and Bacterial Type Strains, Phase II (KMG-II): from individual species to whole genera.</title>
        <authorList>
            <person name="Goeker M."/>
        </authorList>
    </citation>
    <scope>NUCLEOTIDE SEQUENCE [LARGE SCALE GENOMIC DNA]</scope>
    <source>
        <strain evidence="3 4">DSM 100065</strain>
    </source>
</reference>
<feature type="domain" description="Phage capsid-like C-terminal" evidence="2">
    <location>
        <begin position="14"/>
        <end position="271"/>
    </location>
</feature>
<dbReference type="AlphaFoldDB" id="A0A2T0ZZZ0"/>
<proteinExistence type="predicted"/>
<comment type="caution">
    <text evidence="3">The sequence shown here is derived from an EMBL/GenBank/DDBJ whole genome shotgun (WGS) entry which is preliminary data.</text>
</comment>
<keyword evidence="4" id="KW-1185">Reference proteome</keyword>